<name>A0A8D5FJ05_9BACT</name>
<protein>
    <submittedName>
        <fullName evidence="1">Uncharacterized protein</fullName>
    </submittedName>
</protein>
<gene>
    <name evidence="1" type="ORF">DGMP_04310</name>
</gene>
<dbReference type="Proteomes" id="UP000826725">
    <property type="component" value="Chromosome"/>
</dbReference>
<organism evidence="1 2">
    <name type="scientific">Desulfomarina profundi</name>
    <dbReference type="NCBI Taxonomy" id="2772557"/>
    <lineage>
        <taxon>Bacteria</taxon>
        <taxon>Pseudomonadati</taxon>
        <taxon>Thermodesulfobacteriota</taxon>
        <taxon>Desulfobulbia</taxon>
        <taxon>Desulfobulbales</taxon>
        <taxon>Desulfobulbaceae</taxon>
        <taxon>Desulfomarina</taxon>
    </lineage>
</organism>
<dbReference type="KEGG" id="dbk:DGMP_04310"/>
<evidence type="ECO:0000313" key="2">
    <source>
        <dbReference type="Proteomes" id="UP000826725"/>
    </source>
</evidence>
<accession>A0A8D5FJ05</accession>
<reference evidence="1" key="1">
    <citation type="submission" date="2020-09" db="EMBL/GenBank/DDBJ databases">
        <title>Desulfogranum mesoprofundum gen. nov., sp. nov., a novel mesophilic, sulfate-reducing chemolithoautotroph isolated from a deep-sea hydrothermal vent chimney in the Suiyo Seamount.</title>
        <authorList>
            <person name="Hashimoto Y."/>
            <person name="Nakagawa S."/>
        </authorList>
    </citation>
    <scope>NUCLEOTIDE SEQUENCE</scope>
    <source>
        <strain evidence="1">KT2</strain>
    </source>
</reference>
<evidence type="ECO:0000313" key="1">
    <source>
        <dbReference type="EMBL" id="BCL59738.1"/>
    </source>
</evidence>
<dbReference type="EMBL" id="AP024086">
    <property type="protein sequence ID" value="BCL59738.1"/>
    <property type="molecule type" value="Genomic_DNA"/>
</dbReference>
<sequence length="789" mass="89520">MFCIARTSAQSTEIAGRRFDDIVVHVTTKQHAESFDVEKALARIAQRLSSKLQERNFFPIGSYIPGNPYGWGFRYGYPTVNINLPNPVKKFLLTDKNAKKGHWTDSGSISRSHRVNKIRIRLMTGEDLDKYFQQDSVEKTAAAYKDNGQHKGYAVVLQNSRLTRVSYPFTLSGHLQKKQYAGIGGRLFSVNYKGKFPVVAAELKGRYPFPLVEKRHDKGKSLPAIFRGAFIPVIQKLINYHGSEKIDAFFQYDKLPKVPPIGIHISSDRQDLNNVGRKEIPVIDETVIDHIMEIAARLVLEEFEGRPYRDPAKKDSQKEITPEGQEPLQIIVGNRLGAVRDVSDGDVFYHQVNFAHPVSLPVTLKGAQKVNGNYEARVKVGKKYRSLLTIQSGHGTYSRKTADGFKITGNKDTLNYLISYSQRELQKYSSRGQDELLLVPITVQSGNSRTMFYDQIAPEWDIIVTRFLVKGSGYEGLRKNWTRAGKKPNPEDYRFNNYVKKLGSRLDEWNKIHTLARTRPQGRKKSAVFKETEQVIMGWGPYEPDENATRNPVNRSFALAADPTEEDGREIPVFLVNSKLQIELGLEIYQHPQILPPLNPAGETEVTDTEPEEGFEDGEGDALFYENDQVTLDTLKKIWRLIEVDDFVLSVHKLNNDCSKKKYLKTKNDYSTCFNLRNQASDRRINDNDSTGLVIAARESNNLFDYFPLVGLDSASGMLRTESTPHIITVTIREVGVYEIRLQMTLSGGDLEDENGERAKKSVDVAIRFQVVPVGFDMKVLQRTGQRRL</sequence>
<dbReference type="AlphaFoldDB" id="A0A8D5FJ05"/>
<keyword evidence="2" id="KW-1185">Reference proteome</keyword>
<proteinExistence type="predicted"/>